<proteinExistence type="predicted"/>
<organism evidence="1">
    <name type="scientific">Rhizophora mucronata</name>
    <name type="common">Asiatic mangrove</name>
    <dbReference type="NCBI Taxonomy" id="61149"/>
    <lineage>
        <taxon>Eukaryota</taxon>
        <taxon>Viridiplantae</taxon>
        <taxon>Streptophyta</taxon>
        <taxon>Embryophyta</taxon>
        <taxon>Tracheophyta</taxon>
        <taxon>Spermatophyta</taxon>
        <taxon>Magnoliopsida</taxon>
        <taxon>eudicotyledons</taxon>
        <taxon>Gunneridae</taxon>
        <taxon>Pentapetalae</taxon>
        <taxon>rosids</taxon>
        <taxon>fabids</taxon>
        <taxon>Malpighiales</taxon>
        <taxon>Rhizophoraceae</taxon>
        <taxon>Rhizophora</taxon>
    </lineage>
</organism>
<reference evidence="1" key="1">
    <citation type="submission" date="2018-02" db="EMBL/GenBank/DDBJ databases">
        <title>Rhizophora mucronata_Transcriptome.</title>
        <authorList>
            <person name="Meera S.P."/>
            <person name="Sreeshan A."/>
            <person name="Augustine A."/>
        </authorList>
    </citation>
    <scope>NUCLEOTIDE SEQUENCE</scope>
    <source>
        <tissue evidence="1">Leaf</tissue>
    </source>
</reference>
<sequence length="46" mass="5247">MQFIYDPLFQVELHTSKPITTLVTIFKMEKPNAHQVSSISNQILAS</sequence>
<name>A0A2P2ITR1_RHIMU</name>
<dbReference type="AlphaFoldDB" id="A0A2P2ITR1"/>
<evidence type="ECO:0000313" key="1">
    <source>
        <dbReference type="EMBL" id="MBW84588.1"/>
    </source>
</evidence>
<protein>
    <submittedName>
        <fullName evidence="1">Uncharacterized protein</fullName>
    </submittedName>
</protein>
<dbReference type="EMBL" id="GGEC01004105">
    <property type="protein sequence ID" value="MBW84588.1"/>
    <property type="molecule type" value="Transcribed_RNA"/>
</dbReference>
<accession>A0A2P2ITR1</accession>